<dbReference type="SMR" id="A0A3B6CFK0"/>
<proteinExistence type="predicted"/>
<dbReference type="Pfam" id="PF00069">
    <property type="entry name" value="Pkinase"/>
    <property type="match status" value="1"/>
</dbReference>
<accession>A0A3B6CFK0</accession>
<dbReference type="Proteomes" id="UP000019116">
    <property type="component" value="Chromosome 2B"/>
</dbReference>
<protein>
    <recommendedName>
        <fullName evidence="1">Protein kinase domain-containing protein</fullName>
    </recommendedName>
</protein>
<dbReference type="GO" id="GO:0005524">
    <property type="term" value="F:ATP binding"/>
    <property type="evidence" value="ECO:0007669"/>
    <property type="project" value="InterPro"/>
</dbReference>
<dbReference type="InterPro" id="IPR000719">
    <property type="entry name" value="Prot_kinase_dom"/>
</dbReference>
<evidence type="ECO:0000313" key="2">
    <source>
        <dbReference type="EnsemblPlants" id="TraesCS2B02G564600.1"/>
    </source>
</evidence>
<dbReference type="EnsemblPlants" id="TraesCS2B02G564600.1">
    <property type="protein sequence ID" value="TraesCS2B02G564600.1"/>
    <property type="gene ID" value="TraesCS2B02G564600"/>
</dbReference>
<dbReference type="SMART" id="SM00220">
    <property type="entry name" value="S_TKc"/>
    <property type="match status" value="1"/>
</dbReference>
<sequence>MTSVPTIDLHTIIEATGSFSDANKVVEEGFSVVYKGQLPGGTMVAVKRLKQSLLTDKGRQHFSREVEVMSTLTHVNLAKLLYYCREGDEWILVYEWMEKKSLNLYIFGEEGLRSSLSWAQRREIIRGAAIGVEFLHGRGFIHRDLKPANILVSDTWVPKIADFATAKLFIDEQTDLTLVQTRGYVAPEYIGEGALTYKCDVYSFGVGFAGDSQWQKENKQCNVPS</sequence>
<dbReference type="InterPro" id="IPR011009">
    <property type="entry name" value="Kinase-like_dom_sf"/>
</dbReference>
<dbReference type="Gramene" id="TraesCS2B03G1414300.1">
    <property type="protein sequence ID" value="TraesCS2B03G1414300.1.CDS"/>
    <property type="gene ID" value="TraesCS2B03G1414300"/>
</dbReference>
<dbReference type="SUPFAM" id="SSF56112">
    <property type="entry name" value="Protein kinase-like (PK-like)"/>
    <property type="match status" value="1"/>
</dbReference>
<reference evidence="2" key="1">
    <citation type="submission" date="2018-08" db="EMBL/GenBank/DDBJ databases">
        <authorList>
            <person name="Rossello M."/>
        </authorList>
    </citation>
    <scope>NUCLEOTIDE SEQUENCE [LARGE SCALE GENOMIC DNA]</scope>
    <source>
        <strain evidence="2">cv. Chinese Spring</strain>
    </source>
</reference>
<dbReference type="PANTHER" id="PTHR27006:SF624">
    <property type="entry name" value="PROTEIN KINASE DOMAIN-CONTAINING PROTEIN"/>
    <property type="match status" value="1"/>
</dbReference>
<evidence type="ECO:0000313" key="3">
    <source>
        <dbReference type="Proteomes" id="UP000019116"/>
    </source>
</evidence>
<dbReference type="PIRSF" id="PIRSF000654">
    <property type="entry name" value="Integrin-linked_kinase"/>
    <property type="match status" value="1"/>
</dbReference>
<dbReference type="PROSITE" id="PS50011">
    <property type="entry name" value="PROTEIN_KINASE_DOM"/>
    <property type="match status" value="1"/>
</dbReference>
<name>A0A3B6CFK0_WHEAT</name>
<dbReference type="OMA" id="HAEGFIH"/>
<dbReference type="InterPro" id="IPR008271">
    <property type="entry name" value="Ser/Thr_kinase_AS"/>
</dbReference>
<keyword evidence="3" id="KW-1185">Reference proteome</keyword>
<reference evidence="2" key="2">
    <citation type="submission" date="2018-10" db="UniProtKB">
        <authorList>
            <consortium name="EnsemblPlants"/>
        </authorList>
    </citation>
    <scope>IDENTIFICATION</scope>
</reference>
<organism evidence="2">
    <name type="scientific">Triticum aestivum</name>
    <name type="common">Wheat</name>
    <dbReference type="NCBI Taxonomy" id="4565"/>
    <lineage>
        <taxon>Eukaryota</taxon>
        <taxon>Viridiplantae</taxon>
        <taxon>Streptophyta</taxon>
        <taxon>Embryophyta</taxon>
        <taxon>Tracheophyta</taxon>
        <taxon>Spermatophyta</taxon>
        <taxon>Magnoliopsida</taxon>
        <taxon>Liliopsida</taxon>
        <taxon>Poales</taxon>
        <taxon>Poaceae</taxon>
        <taxon>BOP clade</taxon>
        <taxon>Pooideae</taxon>
        <taxon>Triticodae</taxon>
        <taxon>Triticeae</taxon>
        <taxon>Triticinae</taxon>
        <taxon>Triticum</taxon>
    </lineage>
</organism>
<dbReference type="AlphaFoldDB" id="A0A3B6CFK0"/>
<evidence type="ECO:0000259" key="1">
    <source>
        <dbReference type="PROSITE" id="PS50011"/>
    </source>
</evidence>
<dbReference type="Gramene" id="TraesCS2B02G564600.1">
    <property type="protein sequence ID" value="TraesCS2B02G564600.1"/>
    <property type="gene ID" value="TraesCS2B02G564600"/>
</dbReference>
<dbReference type="OrthoDB" id="689674at2759"/>
<dbReference type="PROSITE" id="PS00108">
    <property type="entry name" value="PROTEIN_KINASE_ST"/>
    <property type="match status" value="1"/>
</dbReference>
<dbReference type="Gene3D" id="3.30.200.20">
    <property type="entry name" value="Phosphorylase Kinase, domain 1"/>
    <property type="match status" value="1"/>
</dbReference>
<feature type="domain" description="Protein kinase" evidence="1">
    <location>
        <begin position="19"/>
        <end position="225"/>
    </location>
</feature>
<dbReference type="GO" id="GO:0004672">
    <property type="term" value="F:protein kinase activity"/>
    <property type="evidence" value="ECO:0007669"/>
    <property type="project" value="InterPro"/>
</dbReference>
<dbReference type="Gene3D" id="1.10.510.10">
    <property type="entry name" value="Transferase(Phosphotransferase) domain 1"/>
    <property type="match status" value="1"/>
</dbReference>
<dbReference type="PANTHER" id="PTHR27006">
    <property type="entry name" value="PROMASTIGOTE SURFACE ANTIGEN PROTEIN PSA"/>
    <property type="match status" value="1"/>
</dbReference>